<feature type="compositionally biased region" description="Basic and acidic residues" evidence="1">
    <location>
        <begin position="1"/>
        <end position="13"/>
    </location>
</feature>
<feature type="compositionally biased region" description="Basic residues" evidence="1">
    <location>
        <begin position="554"/>
        <end position="563"/>
    </location>
</feature>
<keyword evidence="3" id="KW-1185">Reference proteome</keyword>
<organism evidence="2 3">
    <name type="scientific">Qipengyuania benthica</name>
    <dbReference type="NCBI Taxonomy" id="3067651"/>
    <lineage>
        <taxon>Bacteria</taxon>
        <taxon>Pseudomonadati</taxon>
        <taxon>Pseudomonadota</taxon>
        <taxon>Alphaproteobacteria</taxon>
        <taxon>Sphingomonadales</taxon>
        <taxon>Erythrobacteraceae</taxon>
        <taxon>Qipengyuania</taxon>
    </lineage>
</organism>
<feature type="compositionally biased region" description="Polar residues" evidence="1">
    <location>
        <begin position="611"/>
        <end position="620"/>
    </location>
</feature>
<feature type="region of interest" description="Disordered" evidence="1">
    <location>
        <begin position="1"/>
        <end position="117"/>
    </location>
</feature>
<feature type="compositionally biased region" description="Low complexity" evidence="1">
    <location>
        <begin position="578"/>
        <end position="596"/>
    </location>
</feature>
<evidence type="ECO:0000256" key="1">
    <source>
        <dbReference type="SAM" id="MobiDB-lite"/>
    </source>
</evidence>
<feature type="compositionally biased region" description="Acidic residues" evidence="1">
    <location>
        <begin position="77"/>
        <end position="87"/>
    </location>
</feature>
<comment type="caution">
    <text evidence="2">The sequence shown here is derived from an EMBL/GenBank/DDBJ whole genome shotgun (WGS) entry which is preliminary data.</text>
</comment>
<gene>
    <name evidence="2" type="ORF">Q9K01_08675</name>
</gene>
<accession>A0ABT9H8W5</accession>
<feature type="region of interest" description="Disordered" evidence="1">
    <location>
        <begin position="129"/>
        <end position="148"/>
    </location>
</feature>
<evidence type="ECO:0000313" key="2">
    <source>
        <dbReference type="EMBL" id="MDP4539693.1"/>
    </source>
</evidence>
<evidence type="ECO:0000313" key="3">
    <source>
        <dbReference type="Proteomes" id="UP001235664"/>
    </source>
</evidence>
<name>A0ABT9H8W5_9SPHN</name>
<dbReference type="RefSeq" id="WP_305929810.1">
    <property type="nucleotide sequence ID" value="NZ_JAVAIL010000002.1"/>
</dbReference>
<sequence>MTDTPDIAHRFDKFTMPCDNPDGDGAAGSERSAGGLRSPPSRGLPQDYGVPTQDWLSRGLKSKAGRGWEAEAPYGDPDPEPDTDDDPYYGLSYDYGQDPRSAAQGSASPAAKTPYDHYPSSAALLQARQAGRMGGSGRNSAAPQWPGGWLPGDPPREIVLDSDPWADPCSGPGDPTPANSKFGAAQQVRFLDGLALHGNVRAAAARVGVSRDTVYRFRRREPAFANLWEAALVHARAAGEAELASRAFDGVAVPVFCRGEHVATWRRHDPRYLLTHLARLDRRIAAGGSGEREAQARAECFDTLLAARAGQSVPEHHSRAAQLGVRLAAEDCEHAWPETGTAAGETPTAPAAPVCADLPPSRLGVFGLACEEALEAQEAAVAAGRKDYRDAAARHRADDRAVERATAKALARFEQWQAEGRELLDRVLAGEAGEGEAGEGDAEDFRADAAPQGDGSGAAPASQGDALAAGSVSDSSGLADEAASDFAQPGPRRDPVSQVSAAPGSPRSGSSRSGSSQAGTPSSTTGTYMPKPKAEAVASSPTEASTVSSSSRLSQRRRTKGRASRATIPAAVAMSPTSPSVANSGGAGSSGYSTSAKVSAASCASDRPIIPSTTNLRCAK</sequence>
<dbReference type="EMBL" id="JAVAIL010000002">
    <property type="protein sequence ID" value="MDP4539693.1"/>
    <property type="molecule type" value="Genomic_DNA"/>
</dbReference>
<dbReference type="Proteomes" id="UP001235664">
    <property type="component" value="Unassembled WGS sequence"/>
</dbReference>
<protein>
    <recommendedName>
        <fullName evidence="4">Helix-turn-helix domain-containing protein</fullName>
    </recommendedName>
</protein>
<proteinExistence type="predicted"/>
<feature type="compositionally biased region" description="Acidic residues" evidence="1">
    <location>
        <begin position="433"/>
        <end position="442"/>
    </location>
</feature>
<feature type="compositionally biased region" description="Low complexity" evidence="1">
    <location>
        <begin position="535"/>
        <end position="551"/>
    </location>
</feature>
<feature type="region of interest" description="Disordered" evidence="1">
    <location>
        <begin position="433"/>
        <end position="620"/>
    </location>
</feature>
<evidence type="ECO:0008006" key="4">
    <source>
        <dbReference type="Google" id="ProtNLM"/>
    </source>
</evidence>
<reference evidence="2 3" key="1">
    <citation type="submission" date="2023-08" db="EMBL/GenBank/DDBJ databases">
        <title>genomic of DY56.</title>
        <authorList>
            <person name="Wang Y."/>
        </authorList>
    </citation>
    <scope>NUCLEOTIDE SEQUENCE [LARGE SCALE GENOMIC DNA]</scope>
    <source>
        <strain evidence="2 3">DY56-A-20</strain>
    </source>
</reference>
<feature type="compositionally biased region" description="Low complexity" evidence="1">
    <location>
        <begin position="500"/>
        <end position="526"/>
    </location>
</feature>